<organism evidence="1 2">
    <name type="scientific">Piloderma croceum (strain F 1598)</name>
    <dbReference type="NCBI Taxonomy" id="765440"/>
    <lineage>
        <taxon>Eukaryota</taxon>
        <taxon>Fungi</taxon>
        <taxon>Dikarya</taxon>
        <taxon>Basidiomycota</taxon>
        <taxon>Agaricomycotina</taxon>
        <taxon>Agaricomycetes</taxon>
        <taxon>Agaricomycetidae</taxon>
        <taxon>Atheliales</taxon>
        <taxon>Atheliaceae</taxon>
        <taxon>Piloderma</taxon>
    </lineage>
</organism>
<evidence type="ECO:0000313" key="2">
    <source>
        <dbReference type="Proteomes" id="UP000054166"/>
    </source>
</evidence>
<protein>
    <submittedName>
        <fullName evidence="1">Uncharacterized protein</fullName>
    </submittedName>
</protein>
<accession>A0A0C3FM87</accession>
<dbReference type="InParanoid" id="A0A0C3FM87"/>
<evidence type="ECO:0000313" key="1">
    <source>
        <dbReference type="EMBL" id="KIM80884.1"/>
    </source>
</evidence>
<reference evidence="2" key="2">
    <citation type="submission" date="2015-01" db="EMBL/GenBank/DDBJ databases">
        <title>Evolutionary Origins and Diversification of the Mycorrhizal Mutualists.</title>
        <authorList>
            <consortium name="DOE Joint Genome Institute"/>
            <consortium name="Mycorrhizal Genomics Consortium"/>
            <person name="Kohler A."/>
            <person name="Kuo A."/>
            <person name="Nagy L.G."/>
            <person name="Floudas D."/>
            <person name="Copeland A."/>
            <person name="Barry K.W."/>
            <person name="Cichocki N."/>
            <person name="Veneault-Fourrey C."/>
            <person name="LaButti K."/>
            <person name="Lindquist E.A."/>
            <person name="Lipzen A."/>
            <person name="Lundell T."/>
            <person name="Morin E."/>
            <person name="Murat C."/>
            <person name="Riley R."/>
            <person name="Ohm R."/>
            <person name="Sun H."/>
            <person name="Tunlid A."/>
            <person name="Henrissat B."/>
            <person name="Grigoriev I.V."/>
            <person name="Hibbett D.S."/>
            <person name="Martin F."/>
        </authorList>
    </citation>
    <scope>NUCLEOTIDE SEQUENCE [LARGE SCALE GENOMIC DNA]</scope>
    <source>
        <strain evidence="2">F 1598</strain>
    </source>
</reference>
<gene>
    <name evidence="1" type="ORF">PILCRDRAFT_522128</name>
</gene>
<dbReference type="EMBL" id="KN833002">
    <property type="protein sequence ID" value="KIM80884.1"/>
    <property type="molecule type" value="Genomic_DNA"/>
</dbReference>
<name>A0A0C3FM87_PILCF</name>
<keyword evidence="2" id="KW-1185">Reference proteome</keyword>
<dbReference type="AlphaFoldDB" id="A0A0C3FM87"/>
<proteinExistence type="predicted"/>
<dbReference type="HOGENOM" id="CLU_2050497_0_0_1"/>
<dbReference type="Proteomes" id="UP000054166">
    <property type="component" value="Unassembled WGS sequence"/>
</dbReference>
<reference evidence="1 2" key="1">
    <citation type="submission" date="2014-04" db="EMBL/GenBank/DDBJ databases">
        <authorList>
            <consortium name="DOE Joint Genome Institute"/>
            <person name="Kuo A."/>
            <person name="Tarkka M."/>
            <person name="Buscot F."/>
            <person name="Kohler A."/>
            <person name="Nagy L.G."/>
            <person name="Floudas D."/>
            <person name="Copeland A."/>
            <person name="Barry K.W."/>
            <person name="Cichocki N."/>
            <person name="Veneault-Fourrey C."/>
            <person name="LaButti K."/>
            <person name="Lindquist E.A."/>
            <person name="Lipzen A."/>
            <person name="Lundell T."/>
            <person name="Morin E."/>
            <person name="Murat C."/>
            <person name="Sun H."/>
            <person name="Tunlid A."/>
            <person name="Henrissat B."/>
            <person name="Grigoriev I.V."/>
            <person name="Hibbett D.S."/>
            <person name="Martin F."/>
            <person name="Nordberg H.P."/>
            <person name="Cantor M.N."/>
            <person name="Hua S.X."/>
        </authorList>
    </citation>
    <scope>NUCLEOTIDE SEQUENCE [LARGE SCALE GENOMIC DNA]</scope>
    <source>
        <strain evidence="1 2">F 1598</strain>
    </source>
</reference>
<sequence>MVYRTCPPRPTTRRLSSTRMLFSCLLPGTKASVSTMNWTYHCRYSGSNMNGAGYLVPRSEAVKQGNTDQMGSFAFSPYPTSTMEFQISPNRRRRSVITTVFIHSPSLLSSLRNLCTITQP</sequence>